<reference evidence="1" key="1">
    <citation type="journal article" date="2019" name="Sci. Rep.">
        <title>Draft genome of Tanacetum cinerariifolium, the natural source of mosquito coil.</title>
        <authorList>
            <person name="Yamashiro T."/>
            <person name="Shiraishi A."/>
            <person name="Satake H."/>
            <person name="Nakayama K."/>
        </authorList>
    </citation>
    <scope>NUCLEOTIDE SEQUENCE</scope>
</reference>
<dbReference type="AlphaFoldDB" id="A0A699TV76"/>
<dbReference type="EMBL" id="BKCJ011260457">
    <property type="protein sequence ID" value="GFD11644.1"/>
    <property type="molecule type" value="Genomic_DNA"/>
</dbReference>
<evidence type="ECO:0000313" key="1">
    <source>
        <dbReference type="EMBL" id="GFD11644.1"/>
    </source>
</evidence>
<sequence>EESKAKQKGIAFKDADDSARPIESITTLQPLPTIDPKDKGKFILQEFEPVKKSKKMDQDQIERDAEVALKIQADLDEEARTERKRQEEASKTALAEMYDEVQAQIDADHKLAI</sequence>
<gene>
    <name evidence="1" type="ORF">Tci_883613</name>
</gene>
<name>A0A699TV76_TANCI</name>
<proteinExistence type="predicted"/>
<organism evidence="1">
    <name type="scientific">Tanacetum cinerariifolium</name>
    <name type="common">Dalmatian daisy</name>
    <name type="synonym">Chrysanthemum cinerariifolium</name>
    <dbReference type="NCBI Taxonomy" id="118510"/>
    <lineage>
        <taxon>Eukaryota</taxon>
        <taxon>Viridiplantae</taxon>
        <taxon>Streptophyta</taxon>
        <taxon>Embryophyta</taxon>
        <taxon>Tracheophyta</taxon>
        <taxon>Spermatophyta</taxon>
        <taxon>Magnoliopsida</taxon>
        <taxon>eudicotyledons</taxon>
        <taxon>Gunneridae</taxon>
        <taxon>Pentapetalae</taxon>
        <taxon>asterids</taxon>
        <taxon>campanulids</taxon>
        <taxon>Asterales</taxon>
        <taxon>Asteraceae</taxon>
        <taxon>Asteroideae</taxon>
        <taxon>Anthemideae</taxon>
        <taxon>Anthemidinae</taxon>
        <taxon>Tanacetum</taxon>
    </lineage>
</organism>
<accession>A0A699TV76</accession>
<protein>
    <submittedName>
        <fullName evidence="1">Uncharacterized protein</fullName>
    </submittedName>
</protein>
<feature type="non-terminal residue" evidence="1">
    <location>
        <position position="1"/>
    </location>
</feature>
<comment type="caution">
    <text evidence="1">The sequence shown here is derived from an EMBL/GenBank/DDBJ whole genome shotgun (WGS) entry which is preliminary data.</text>
</comment>